<evidence type="ECO:0000256" key="1">
    <source>
        <dbReference type="SAM" id="MobiDB-lite"/>
    </source>
</evidence>
<dbReference type="NCBIfam" id="TIGR03696">
    <property type="entry name" value="Rhs_assc_core"/>
    <property type="match status" value="1"/>
</dbReference>
<evidence type="ECO:0008006" key="3">
    <source>
        <dbReference type="Google" id="ProtNLM"/>
    </source>
</evidence>
<dbReference type="PANTHER" id="PTHR32305:SF15">
    <property type="entry name" value="PROTEIN RHSA-RELATED"/>
    <property type="match status" value="1"/>
</dbReference>
<accession>A0A0F9UM35</accession>
<protein>
    <recommendedName>
        <fullName evidence="3">Insecticide toxin TcdB middle/N-terminal domain-containing protein</fullName>
    </recommendedName>
</protein>
<evidence type="ECO:0000313" key="2">
    <source>
        <dbReference type="EMBL" id="KKN92709.1"/>
    </source>
</evidence>
<dbReference type="Gene3D" id="2.180.10.10">
    <property type="entry name" value="RHS repeat-associated core"/>
    <property type="match status" value="3"/>
</dbReference>
<proteinExistence type="predicted"/>
<dbReference type="PANTHER" id="PTHR32305">
    <property type="match status" value="1"/>
</dbReference>
<organism evidence="2">
    <name type="scientific">marine sediment metagenome</name>
    <dbReference type="NCBI Taxonomy" id="412755"/>
    <lineage>
        <taxon>unclassified sequences</taxon>
        <taxon>metagenomes</taxon>
        <taxon>ecological metagenomes</taxon>
    </lineage>
</organism>
<dbReference type="InterPro" id="IPR050708">
    <property type="entry name" value="T6SS_VgrG/RHS"/>
</dbReference>
<gene>
    <name evidence="2" type="ORF">LCGC14_0204520</name>
</gene>
<comment type="caution">
    <text evidence="2">The sequence shown here is derived from an EMBL/GenBank/DDBJ whole genome shotgun (WGS) entry which is preliminary data.</text>
</comment>
<dbReference type="EMBL" id="LAZR01000092">
    <property type="protein sequence ID" value="KKN92709.1"/>
    <property type="molecule type" value="Genomic_DNA"/>
</dbReference>
<sequence length="2318" mass="258374">MATIIQLARQLGIATFVCLFLVGVAEGSIGTSYVDAWSVNQPYVSGEPLGDPDGQGMSTITPSRVNTRTLTVHYALEAFPHETGLLKIPIARTDASYTSLLGYGWGEPLPHLGKSADSIYFIVVGVGNNAEWFKQSDYSSRRGAVNAKLAYDGGTSTYTYTWNSKDGKVERYVFNTDGELTKHIDALGVATDPVYTGPWLATLTRKLDSDNWSKLTFAYVMSQPPGPIDGRINHITLARTTNASAGTPTWTDVRRVNFEYYASTSSGKGQVNDLKRVEIQKPTWTTTQLTYFRYHTATDLENGTLDRRLKMVLEPAWYTRIVNDDNSLGVTGPGDLDTVTDPNLLDWDTGTSGKQSYVSYYWTYFDSTYPYTEFDKIVARSKALAGGGTFDCTEETVVSVNGSDPADMKYLYNAWKYKAVVEVIDASSNDLFRTTGWMNHFGQAMLVVTEGPDDASLNRRRSAFYYYDDADGNDPALIEWVAERSAIDLPSTLSSLDSRLALLAANSSGNPGTTFDKIFDGAGIIRTFDYGNSTSATTTSLNDVKGYLKATALAKGETDISSPTKLMDISYYSNADNDTGSYPRVFVMGKTIAYADDSSQIEANSLVTTYAYTWQDDGGGPPENLQFIEQQTVNAPAEEGLSPTTLVALNRFDAYGRLEWVNDSVGLITHYEYSPATGWLSKVIDDVDTAAVGDEPGGWSTEFYGGLHLETDYSYDSIGRGTEILGPRHRIDDPDSPQTAMAARTATWMVFKENDADELDERWTATGWQDQAGPTWESVVGAITVEKLSKLDRAMQTIVVTQDAWDDNSSGSADPNSKLDEYDTIDTTTDNADYRNWQVVSINYDGLVESTLSYHTIPNSGSGSLGTNYYKTEYEYEELGRISRIGDLVPTGGGGSVARNRWYFYKVHHPSGTSDYYAETLAYPAVYYESMSWKLGGAIRVTWLDEDNLTVRRSLATATVSGATPTGNETLTELTRMAYLYNQGSEWRNRLSYKRAYHDLNGLSWDSAGTLNDDYYQAKVLAYDNLDRRLRVEDSLGTITARVYPYNAVDREVKSVTYVGTNATGATRKDPSAGGGGNNMKAHSECVCEDELAENGPAPLGGDSTAVPYVGERRTVKPLDTLAGTSADFTEIEFHPYGTGISPETYSSIVFKYRGTWEIERPAGLGASVLKFVDGVIEDRLVWSIAAGSPEITGYEKFYGPADRLVAYAKTRGGVLGGSDPRSGFYGPITSETTYAYDKAGRMYKETLPAGAVRKIEYDDFGRVMSEIICSDLGDDEADGTFAGDVGDDIVIQEVVYEFDQLGRPSKKITYRRDDNDTTTEGLLSDHTSIAQISYVYFWHDYDDRPSGMIDYGVLTTGAPMYLIASMPLPNTSDNYIVTKYEYDDAGRRNKVTDNLGKVNKTIYDDLSRKLYLIENYSDFVYTSGPSYSGVGGGSNNDQDRVTRLAYNSQSQVTERALMLSNSVGDEQETTYTYGEDTTTSPIARNDLLLKITYPDSQGTDDWVTFTYWADGSVETRTDQRKVKITYAYDNIGRLTSEEADLTAANETVDNYVLRLEYTYDGFGRPKMFTSEDGSDNVKNRVTLTHDHNWWDRLVSSYQAHAGPTGGLTVEYGVKMTMAGQLVPDPEDDFRLTDITYTDDRVVNYDYGAADGISDVLSRVYELDGDIGGSNTVFARYTYLGAGTIVKIAHPGVSGGLNLTYGAVGSNYPGFDRFGRIMDQLWENDSSTAKDHFEYGYDRASNRLWRLIGSSLKTGKDHVYDYDGLYRLEEYHYGTSAGSPPVIATGGNRTQGRGWELSLPSNWDGFNIDGNGDGDYIDAGTDLQQTRTHNEVNEIDNDDNDANTQTGGAITESPGNAWITPAYDRAGNMDLAPAPGNEHTATAGMLCVYDAWNRLRKVYQDANGDGDYDNPGDELIVEYRYDARHRRIVKLVREDQGEESDTWARTDYYYSKDWQVLDEYHDTGIAEANKNNVVTDLKYQYVWGIRYVDALVCRDEDADNDDDCTEAWPTDEHLYYTQDANFNVTSLVRSDTGRVAERYEYTPYGYVTVLDGDPGTVPSPGDADGTGVTEWNADSAGVSDWDNEVLFGGYRYDPETGLYHVRHRYYHPTLGRWVTRDPLDQDDPARHYQDGMNLYEYVSGSPTDMLDPEGTQPWSWSDPQTFCVARYVNWAWAKFRARINYSFARFRAWSDYSFGKFRAWSDYSFGRFRAWSDYSFGRFRARINYSFGRFRARINYSFARFGARINAGFERFYAMTGMRPFEMDGPIIPVCMPASGVTGGWRRASWAEFLDVISKYKINLRIYFRGEEVARVWSDGSG</sequence>
<feature type="region of interest" description="Disordered" evidence="1">
    <location>
        <begin position="1833"/>
        <end position="1856"/>
    </location>
</feature>
<reference evidence="2" key="1">
    <citation type="journal article" date="2015" name="Nature">
        <title>Complex archaea that bridge the gap between prokaryotes and eukaryotes.</title>
        <authorList>
            <person name="Spang A."/>
            <person name="Saw J.H."/>
            <person name="Jorgensen S.L."/>
            <person name="Zaremba-Niedzwiedzka K."/>
            <person name="Martijn J."/>
            <person name="Lind A.E."/>
            <person name="van Eijk R."/>
            <person name="Schleper C."/>
            <person name="Guy L."/>
            <person name="Ettema T.J."/>
        </authorList>
    </citation>
    <scope>NUCLEOTIDE SEQUENCE</scope>
</reference>
<name>A0A0F9UM35_9ZZZZ</name>
<dbReference type="InterPro" id="IPR022385">
    <property type="entry name" value="Rhs_assc_core"/>
</dbReference>